<organism evidence="1 2">
    <name type="scientific">Mesorhizobium plurifarium</name>
    <dbReference type="NCBI Taxonomy" id="69974"/>
    <lineage>
        <taxon>Bacteria</taxon>
        <taxon>Pseudomonadati</taxon>
        <taxon>Pseudomonadota</taxon>
        <taxon>Alphaproteobacteria</taxon>
        <taxon>Hyphomicrobiales</taxon>
        <taxon>Phyllobacteriaceae</taxon>
        <taxon>Mesorhizobium</taxon>
    </lineage>
</organism>
<accession>A0A0K2VYV4</accession>
<dbReference type="EMBL" id="CCND01000015">
    <property type="protein sequence ID" value="CDX57506.1"/>
    <property type="molecule type" value="Genomic_DNA"/>
</dbReference>
<name>A0A0K2VYV4_MESPL</name>
<sequence>MASGAQTALLNPLDRVIASAQA</sequence>
<evidence type="ECO:0000313" key="1">
    <source>
        <dbReference type="EMBL" id="CDX57506.1"/>
    </source>
</evidence>
<dbReference type="Proteomes" id="UP000182888">
    <property type="component" value="Unassembled WGS sequence"/>
</dbReference>
<protein>
    <submittedName>
        <fullName evidence="1">Uncharacterized protein</fullName>
    </submittedName>
</protein>
<reference evidence="2" key="1">
    <citation type="submission" date="2014-08" db="EMBL/GenBank/DDBJ databases">
        <authorList>
            <person name="Edwards T."/>
        </authorList>
    </citation>
    <scope>NUCLEOTIDE SEQUENCE [LARGE SCALE GENOMIC DNA]</scope>
</reference>
<evidence type="ECO:0000313" key="2">
    <source>
        <dbReference type="Proteomes" id="UP000182888"/>
    </source>
</evidence>
<proteinExistence type="predicted"/>
<dbReference type="AlphaFoldDB" id="A0A0K2VYV4"/>
<gene>
    <name evidence="1" type="ORF">MPL1032_220034</name>
</gene>